<evidence type="ECO:0000259" key="5">
    <source>
        <dbReference type="Pfam" id="PF03968"/>
    </source>
</evidence>
<name>A0ABT7DQY8_9NEIS</name>
<evidence type="ECO:0000313" key="8">
    <source>
        <dbReference type="Proteomes" id="UP001172778"/>
    </source>
</evidence>
<dbReference type="EMBL" id="JARRAF010000001">
    <property type="protein sequence ID" value="MDK2122488.1"/>
    <property type="molecule type" value="Genomic_DNA"/>
</dbReference>
<keyword evidence="1 4" id="KW-0732">Signal</keyword>
<dbReference type="HAMAP" id="MF_01411">
    <property type="entry name" value="LPS_assembly_LptD"/>
    <property type="match status" value="1"/>
</dbReference>
<reference evidence="7" key="1">
    <citation type="submission" date="2023-03" db="EMBL/GenBank/DDBJ databases">
        <title>Chitinimonas shenzhenensis gen. nov., sp. nov., a novel member of family Burkholderiaceae isolated from activated sludge collected in Shen Zhen, China.</title>
        <authorList>
            <person name="Wang X."/>
        </authorList>
    </citation>
    <scope>NUCLEOTIDE SEQUENCE</scope>
    <source>
        <strain evidence="7">DQS-5</strain>
    </source>
</reference>
<dbReference type="InterPro" id="IPR005653">
    <property type="entry name" value="OstA-like_N"/>
</dbReference>
<evidence type="ECO:0000259" key="6">
    <source>
        <dbReference type="Pfam" id="PF04453"/>
    </source>
</evidence>
<evidence type="ECO:0000256" key="1">
    <source>
        <dbReference type="ARBA" id="ARBA00022729"/>
    </source>
</evidence>
<evidence type="ECO:0000313" key="7">
    <source>
        <dbReference type="EMBL" id="MDK2122488.1"/>
    </source>
</evidence>
<feature type="signal peptide" evidence="4">
    <location>
        <begin position="1"/>
        <end position="22"/>
    </location>
</feature>
<comment type="subunit">
    <text evidence="4">Component of the lipopolysaccharide transport and assembly complex. Interacts with LptE and LptA.</text>
</comment>
<accession>A0ABT7DQY8</accession>
<comment type="function">
    <text evidence="4">Together with LptE, is involved in the assembly of lipopolysaccharide (LPS) at the surface of the outer membrane.</text>
</comment>
<keyword evidence="3 4" id="KW-0998">Cell outer membrane</keyword>
<organism evidence="7 8">
    <name type="scientific">Parachitinimonas caeni</name>
    <dbReference type="NCBI Taxonomy" id="3031301"/>
    <lineage>
        <taxon>Bacteria</taxon>
        <taxon>Pseudomonadati</taxon>
        <taxon>Pseudomonadota</taxon>
        <taxon>Betaproteobacteria</taxon>
        <taxon>Neisseriales</taxon>
        <taxon>Chitinibacteraceae</taxon>
        <taxon>Parachitinimonas</taxon>
    </lineage>
</organism>
<dbReference type="RefSeq" id="WP_284098776.1">
    <property type="nucleotide sequence ID" value="NZ_JARRAF010000001.1"/>
</dbReference>
<feature type="chain" id="PRO_5044907450" description="LPS-assembly protein LptD" evidence="4">
    <location>
        <begin position="23"/>
        <end position="715"/>
    </location>
</feature>
<comment type="similarity">
    <text evidence="4">Belongs to the LptD family.</text>
</comment>
<sequence precursor="true">MPRFPLAPLAAALAALTPSVMAAPTPALPIQIEADNADGVGQRNANASGNVVVTQGNQRLQADWMQLFADTDEIQAGDKTILDSGPDHLEGGKLKLHQADRTGELEQPVYTTRTRRGRGDALKLLFDGPDRYKLMQARYTTCGPGNDDWFLKAGQLDLDYTRNIGTARDGQIEFKGVPILYAPWLDFSLDGSRKSGLLTPELKVGGSNGIQLTVPYYWNIAPNRDATFSPRLITNRGIMLSNEFRYLEPTFAGTIEGDYINNDRRYGDKRWAFNLQHKQALAPGLTGLLNLQSASDDRYFADFGDRIAVASKTYLPREAVLSYNQPWWNLSGRVVKFQTLQQDAKNPVDTPYAQLPNISLNASPALPAPFRANISGELVAFRHPTKQNGDRMIFNPSLSMPLATSYGFITPKLGLHSTSYRLDASQGASSGHQSRTLPIFSVDGGLFFDRELNWFDTDLIQSLEPRLYYVRVPYRDQSKLPNFDAGEADFNFAQMFSENRFTGNDRINDANQLTVALTSRLFETYTGAERLRLAIGQRFYFQKQQVTLSSPARKENENSSDIIASIGGQPLPNWWVDSSWQYNQRDHRTQKTGLNLRYQPEPGHLLNVRYRYDRAPTPEVKQIDISGQWPIAKGWYGMARQNYSLEDRKALESLLGLEYNAGCWAFRMVGQRFVTSAQDAPTTLFFQLELNDVGRLGSNPLETLRQSIPGYSKLN</sequence>
<evidence type="ECO:0000256" key="3">
    <source>
        <dbReference type="ARBA" id="ARBA00023237"/>
    </source>
</evidence>
<feature type="domain" description="Organic solvent tolerance-like N-terminal" evidence="5">
    <location>
        <begin position="31"/>
        <end position="157"/>
    </location>
</feature>
<comment type="subcellular location">
    <subcellularLocation>
        <location evidence="4">Cell outer membrane</location>
    </subcellularLocation>
</comment>
<keyword evidence="8" id="KW-1185">Reference proteome</keyword>
<dbReference type="PANTHER" id="PTHR30189:SF1">
    <property type="entry name" value="LPS-ASSEMBLY PROTEIN LPTD"/>
    <property type="match status" value="1"/>
</dbReference>
<dbReference type="InterPro" id="IPR007543">
    <property type="entry name" value="LptD_C"/>
</dbReference>
<keyword evidence="2 4" id="KW-0472">Membrane</keyword>
<dbReference type="PANTHER" id="PTHR30189">
    <property type="entry name" value="LPS-ASSEMBLY PROTEIN"/>
    <property type="match status" value="1"/>
</dbReference>
<dbReference type="InterPro" id="IPR050218">
    <property type="entry name" value="LptD"/>
</dbReference>
<gene>
    <name evidence="4" type="primary">lptD</name>
    <name evidence="7" type="ORF">PZA18_00320</name>
</gene>
<proteinExistence type="inferred from homology"/>
<dbReference type="Gene3D" id="2.60.450.10">
    <property type="entry name" value="Lipopolysaccharide (LPS) transport protein A like domain"/>
    <property type="match status" value="1"/>
</dbReference>
<dbReference type="Pfam" id="PF03968">
    <property type="entry name" value="LptD_N"/>
    <property type="match status" value="1"/>
</dbReference>
<dbReference type="InterPro" id="IPR020889">
    <property type="entry name" value="LipoPS_assembly_LptD"/>
</dbReference>
<dbReference type="Proteomes" id="UP001172778">
    <property type="component" value="Unassembled WGS sequence"/>
</dbReference>
<evidence type="ECO:0000256" key="4">
    <source>
        <dbReference type="HAMAP-Rule" id="MF_01411"/>
    </source>
</evidence>
<comment type="caution">
    <text evidence="7">The sequence shown here is derived from an EMBL/GenBank/DDBJ whole genome shotgun (WGS) entry which is preliminary data.</text>
</comment>
<evidence type="ECO:0000256" key="2">
    <source>
        <dbReference type="ARBA" id="ARBA00023136"/>
    </source>
</evidence>
<feature type="domain" description="LptD C-terminal" evidence="6">
    <location>
        <begin position="269"/>
        <end position="635"/>
    </location>
</feature>
<protein>
    <recommendedName>
        <fullName evidence="4">LPS-assembly protein LptD</fullName>
    </recommendedName>
</protein>
<dbReference type="Pfam" id="PF04453">
    <property type="entry name" value="LptD"/>
    <property type="match status" value="1"/>
</dbReference>
<comment type="caution">
    <text evidence="4">Lacks conserved residue(s) required for the propagation of feature annotation.</text>
</comment>